<evidence type="ECO:0000313" key="2">
    <source>
        <dbReference type="EMBL" id="ESK90550.1"/>
    </source>
</evidence>
<dbReference type="EMBL" id="AWSO01000435">
    <property type="protein sequence ID" value="ESK90550.1"/>
    <property type="molecule type" value="Genomic_DNA"/>
</dbReference>
<dbReference type="HOGENOM" id="CLU_534278_0_0_1"/>
<dbReference type="Proteomes" id="UP000017559">
    <property type="component" value="Unassembled WGS sequence"/>
</dbReference>
<feature type="compositionally biased region" description="Basic and acidic residues" evidence="1">
    <location>
        <begin position="75"/>
        <end position="99"/>
    </location>
</feature>
<sequence>MQTRMKGKHNVGQERSEVGAKQPGESSNRTTRQDKSGTTPKQCGKHSTTDSPSMDEDTVTPGTAPTVGSEQSQDATRKEITQGVSREPKLPLLSEHRIENTGFNARKRGSSTESQFSCHRENSPSGQTELNKRRKLENSDDNAGHDQGFFTPNLDEDGEQSKHCHPIIDSLDPTAANQAEIITSLQIKCREREKRIDDLLAMLDREENESRLAQFRHEKRAQELDHVRRLLNRPRSYSGSDLIKLVDDLNFEIQQVAASLVDLCRGGTVVNGGTSVTWAESTAYVSRIVGSAMIDFLQKDVPGVFCQFALQAGMAIYCHFLIQAWSCDANAAHFLSKAFAGVQNQNTPSIAGHWRALTKATSKYSRTGYSELVRATEGCISAYVVHVLVLWRRLNQHCSGLAEADLIEQVNSGTTEVVRLASQLDKVLGLEVTDEEWMVRVSVQDAIFDEATMENASENLASSADPRLILCVTALGLVRTIVEPASSDNEAVDAPVIQYETMQKMKVVVR</sequence>
<evidence type="ECO:0000256" key="1">
    <source>
        <dbReference type="SAM" id="MobiDB-lite"/>
    </source>
</evidence>
<proteinExistence type="predicted"/>
<feature type="region of interest" description="Disordered" evidence="1">
    <location>
        <begin position="1"/>
        <end position="167"/>
    </location>
</feature>
<evidence type="ECO:0000313" key="3">
    <source>
        <dbReference type="Proteomes" id="UP000017559"/>
    </source>
</evidence>
<dbReference type="AlphaFoldDB" id="V2XDG1"/>
<organism evidence="2 3">
    <name type="scientific">Moniliophthora roreri (strain MCA 2997)</name>
    <name type="common">Cocoa frosty pod rot fungus</name>
    <name type="synonym">Crinipellis roreri</name>
    <dbReference type="NCBI Taxonomy" id="1381753"/>
    <lineage>
        <taxon>Eukaryota</taxon>
        <taxon>Fungi</taxon>
        <taxon>Dikarya</taxon>
        <taxon>Basidiomycota</taxon>
        <taxon>Agaricomycotina</taxon>
        <taxon>Agaricomycetes</taxon>
        <taxon>Agaricomycetidae</taxon>
        <taxon>Agaricales</taxon>
        <taxon>Marasmiineae</taxon>
        <taxon>Marasmiaceae</taxon>
        <taxon>Moniliophthora</taxon>
    </lineage>
</organism>
<keyword evidence="3" id="KW-1185">Reference proteome</keyword>
<feature type="compositionally biased region" description="Polar residues" evidence="1">
    <location>
        <begin position="24"/>
        <end position="52"/>
    </location>
</feature>
<feature type="compositionally biased region" description="Polar residues" evidence="1">
    <location>
        <begin position="111"/>
        <end position="129"/>
    </location>
</feature>
<dbReference type="OrthoDB" id="3147752at2759"/>
<feature type="compositionally biased region" description="Polar residues" evidence="1">
    <location>
        <begin position="60"/>
        <end position="74"/>
    </location>
</feature>
<gene>
    <name evidence="2" type="ORF">Moror_4286</name>
</gene>
<comment type="caution">
    <text evidence="2">The sequence shown here is derived from an EMBL/GenBank/DDBJ whole genome shotgun (WGS) entry which is preliminary data.</text>
</comment>
<accession>V2XDG1</accession>
<name>V2XDG1_MONRO</name>
<protein>
    <submittedName>
        <fullName evidence="2">Uncharacterized protein</fullName>
    </submittedName>
</protein>
<dbReference type="KEGG" id="mrr:Moror_4286"/>
<reference evidence="2 3" key="1">
    <citation type="journal article" date="2014" name="BMC Genomics">
        <title>Genome and secretome analysis of the hemibiotrophic fungal pathogen, Moniliophthora roreri, which causes frosty pod rot disease of cacao: mechanisms of the biotrophic and necrotrophic phases.</title>
        <authorList>
            <person name="Meinhardt L.W."/>
            <person name="Costa G.G.L."/>
            <person name="Thomazella D.P.T."/>
            <person name="Teixeira P.J.P.L."/>
            <person name="Carazzolle M.F."/>
            <person name="Schuster S.C."/>
            <person name="Carlson J.E."/>
            <person name="Guiltinan M.J."/>
            <person name="Mieczkowski P."/>
            <person name="Farmer A."/>
            <person name="Ramaraj T."/>
            <person name="Crozier J."/>
            <person name="Davis R.E."/>
            <person name="Shao J."/>
            <person name="Melnick R.L."/>
            <person name="Pereira G.A.G."/>
            <person name="Bailey B.A."/>
        </authorList>
    </citation>
    <scope>NUCLEOTIDE SEQUENCE [LARGE SCALE GENOMIC DNA]</scope>
    <source>
        <strain evidence="2 3">MCA 2997</strain>
    </source>
</reference>